<name>A0A183GVK2_HELPZ</name>
<dbReference type="Proteomes" id="UP000050761">
    <property type="component" value="Unassembled WGS sequence"/>
</dbReference>
<organism evidence="3 4">
    <name type="scientific">Heligmosomoides polygyrus</name>
    <name type="common">Parasitic roundworm</name>
    <dbReference type="NCBI Taxonomy" id="6339"/>
    <lineage>
        <taxon>Eukaryota</taxon>
        <taxon>Metazoa</taxon>
        <taxon>Ecdysozoa</taxon>
        <taxon>Nematoda</taxon>
        <taxon>Chromadorea</taxon>
        <taxon>Rhabditida</taxon>
        <taxon>Rhabditina</taxon>
        <taxon>Rhabditomorpha</taxon>
        <taxon>Strongyloidea</taxon>
        <taxon>Heligmosomidae</taxon>
        <taxon>Heligmosomoides</taxon>
    </lineage>
</organism>
<dbReference type="WBParaSite" id="HPBE_0002672201-mRNA-1">
    <property type="protein sequence ID" value="HPBE_0002672201-mRNA-1"/>
    <property type="gene ID" value="HPBE_0002672201"/>
</dbReference>
<evidence type="ECO:0000313" key="3">
    <source>
        <dbReference type="Proteomes" id="UP000050761"/>
    </source>
</evidence>
<dbReference type="EMBL" id="UZAH01040700">
    <property type="protein sequence ID" value="VDP59088.1"/>
    <property type="molecule type" value="Genomic_DNA"/>
</dbReference>
<reference evidence="4" key="2">
    <citation type="submission" date="2019-09" db="UniProtKB">
        <authorList>
            <consortium name="WormBaseParasite"/>
        </authorList>
    </citation>
    <scope>IDENTIFICATION</scope>
</reference>
<evidence type="ECO:0000313" key="4">
    <source>
        <dbReference type="WBParaSite" id="HPBE_0002672201-mRNA-1"/>
    </source>
</evidence>
<evidence type="ECO:0000313" key="2">
    <source>
        <dbReference type="EMBL" id="VDP59088.1"/>
    </source>
</evidence>
<dbReference type="InterPro" id="IPR021109">
    <property type="entry name" value="Peptidase_aspartic_dom_sf"/>
</dbReference>
<dbReference type="InterPro" id="IPR001969">
    <property type="entry name" value="Aspartic_peptidase_AS"/>
</dbReference>
<sequence length="401" mass="45396">MELGEDSTDFRTVMRAIRESKTPLTTELARFDPERAQQGGSSFSKEIERECKPGAAFSQQFREHAKYDPFQSCRELNTSKLPTDQKLQSHQDASEKELSMIRAGELIAQLTDWDEYVQLFAVMEQTHQNEAYEKLKAGFRYKSKGRKDENSQKRSFTATLNRWNCGGIRARPNRPNSKDQLIGKQTIGKVSLLELSKRALFDTGSQISILPIKILLEAQESGFDLDTDVEEIKAAGKEPVYDASGNEMKFLGAVVATVTRHGASPQRVAMFVRKSEDDIVILGTNALHKLNMVLQKKEKEKSKQVIPHRKNRHVSDALKTNSGEMPRHNTGLKRRTNQCKSSNYESSSTAVIVKRVYLLPGETKSVTISAPKTEGTKFSGQTVTLYRMWFTVKVPLPWNYR</sequence>
<dbReference type="GO" id="GO:0006508">
    <property type="term" value="P:proteolysis"/>
    <property type="evidence" value="ECO:0007669"/>
    <property type="project" value="InterPro"/>
</dbReference>
<dbReference type="GO" id="GO:0004190">
    <property type="term" value="F:aspartic-type endopeptidase activity"/>
    <property type="evidence" value="ECO:0007669"/>
    <property type="project" value="InterPro"/>
</dbReference>
<dbReference type="SUPFAM" id="SSF50630">
    <property type="entry name" value="Acid proteases"/>
    <property type="match status" value="1"/>
</dbReference>
<protein>
    <submittedName>
        <fullName evidence="4">Peptidase A2 domain-containing protein</fullName>
    </submittedName>
</protein>
<proteinExistence type="predicted"/>
<dbReference type="PROSITE" id="PS00141">
    <property type="entry name" value="ASP_PROTEASE"/>
    <property type="match status" value="1"/>
</dbReference>
<keyword evidence="3" id="KW-1185">Reference proteome</keyword>
<accession>A0A3P8FHU5</accession>
<evidence type="ECO:0000256" key="1">
    <source>
        <dbReference type="SAM" id="MobiDB-lite"/>
    </source>
</evidence>
<dbReference type="AlphaFoldDB" id="A0A183GVK2"/>
<gene>
    <name evidence="2" type="ORF">HPBE_LOCUS26721</name>
</gene>
<accession>A0A183GVK2</accession>
<reference evidence="2 3" key="1">
    <citation type="submission" date="2018-11" db="EMBL/GenBank/DDBJ databases">
        <authorList>
            <consortium name="Pathogen Informatics"/>
        </authorList>
    </citation>
    <scope>NUCLEOTIDE SEQUENCE [LARGE SCALE GENOMIC DNA]</scope>
</reference>
<feature type="region of interest" description="Disordered" evidence="1">
    <location>
        <begin position="319"/>
        <end position="340"/>
    </location>
</feature>